<name>A0ACC7NTT3_9BACL</name>
<dbReference type="Proteomes" id="UP001631969">
    <property type="component" value="Unassembled WGS sequence"/>
</dbReference>
<comment type="caution">
    <text evidence="1">The sequence shown here is derived from an EMBL/GenBank/DDBJ whole genome shotgun (WGS) entry which is preliminary data.</text>
</comment>
<accession>A0ACC7NTT3</accession>
<organism evidence="1 2">
    <name type="scientific">Paenibacillus mesotrionivorans</name>
    <dbReference type="NCBI Taxonomy" id="3160968"/>
    <lineage>
        <taxon>Bacteria</taxon>
        <taxon>Bacillati</taxon>
        <taxon>Bacillota</taxon>
        <taxon>Bacilli</taxon>
        <taxon>Bacillales</taxon>
        <taxon>Paenibacillaceae</taxon>
        <taxon>Paenibacillus</taxon>
    </lineage>
</organism>
<gene>
    <name evidence="1" type="ORF">ACI1P1_07165</name>
</gene>
<keyword evidence="2" id="KW-1185">Reference proteome</keyword>
<protein>
    <submittedName>
        <fullName evidence="1">DUF2339 domain-containing protein</fullName>
    </submittedName>
</protein>
<reference evidence="1" key="1">
    <citation type="submission" date="2024-12" db="EMBL/GenBank/DDBJ databases">
        <authorList>
            <person name="Wu N."/>
        </authorList>
    </citation>
    <scope>NUCLEOTIDE SEQUENCE</scope>
    <source>
        <strain evidence="1">P15</strain>
    </source>
</reference>
<evidence type="ECO:0000313" key="2">
    <source>
        <dbReference type="Proteomes" id="UP001631969"/>
    </source>
</evidence>
<sequence>MQELFKKHWTSLLGALFVIFSILYLFKYTLDQGWITNSMKTVAGLLSGVGLGLVGFKLILKQRFLIGEIISGLGGAILYATFAFSGIYFALWDSITVFIAMLALTIGLTVLSYLFDLRILMNLALLGSLAAPLFLRPEQDQTFSLFLYLLVLNSGYFWLSIRKHWSEFRLLAFVGTWLTYAVYVLHFDPAMDTLWSMPVRYASATFFFYVLGFLISSWKVNARFDGLNLYLGFVNAVLFGSWCVVLLGGILEMAYPLAVMGLVYLLLAWTAYGISGRQATFAVSFKAIGGVLLLLLAFSEMGKGLAIKPLISVYVWGGLAVLLMAGAKRFRMEGLQLVSMVIWVGVTSYWFNTTWEVPRGEWFGVYLPFLNGAAFAWILLAALGFWYSLSVSFAALKEDGRRFLSCLFAVAGHLIVGGLLTLQIGNMFTEYDLGSFWILNLTLSVTWGVYALLLFLWGAYSNQRLFRYFGSVVLILVSVKVLFFDLSGGDSIYKVLMLLIMAVISFTISYINYRWKTVPAAPSSSSGPEYPDDDPFPLAAERRAAGKDAAVE</sequence>
<dbReference type="EMBL" id="JBJURJ010000004">
    <property type="protein sequence ID" value="MFM9328058.1"/>
    <property type="molecule type" value="Genomic_DNA"/>
</dbReference>
<proteinExistence type="predicted"/>
<evidence type="ECO:0000313" key="1">
    <source>
        <dbReference type="EMBL" id="MFM9328058.1"/>
    </source>
</evidence>